<comment type="caution">
    <text evidence="1">The sequence shown here is derived from an EMBL/GenBank/DDBJ whole genome shotgun (WGS) entry which is preliminary data.</text>
</comment>
<sequence length="400" mass="44580">MEPQIFLEGAFTFLKEDARCHMRNITIRQLKTFESVARNLSFSRAAEDLHLTQPAVSMQIKQMEDQAGLPLFRHTGKRISLTEAGKLILRHCRVILADLKTAEQSLADLMTGGVQRLRVGLITSGSYFFPHLINSFMQRNTGVDLDMTVRSRDQLIALLRSDEIDLAVMVHAPDGPPIVAEPFAPNPFVLVAAPTHPLAYDSDIPYARIALECLLVREGGTDTRNAANDAFCNRESTPRFMEIGCEEAIKQSVMAGMGISFLSTQAVQSEVRAGLLKVLDVQGFPLKRHWCVAHRADRPLPPAARDFRQFLLTEGGTRLEDFTRIESVHTGMDLQRPHHAALETRTTAVVSASHEVALRTRALLRDDRLPDEHHVQCHNHASGDDGRADQLPARSESTHH</sequence>
<name>A0ACC7NH28_9BURK</name>
<organism evidence="1 2">
    <name type="scientific">Paraburkholderia rhynchosiae</name>
    <dbReference type="NCBI Taxonomy" id="487049"/>
    <lineage>
        <taxon>Bacteria</taxon>
        <taxon>Pseudomonadati</taxon>
        <taxon>Pseudomonadota</taxon>
        <taxon>Betaproteobacteria</taxon>
        <taxon>Burkholderiales</taxon>
        <taxon>Burkholderiaceae</taxon>
        <taxon>Paraburkholderia</taxon>
    </lineage>
</organism>
<dbReference type="EMBL" id="JAQQDW010000059">
    <property type="protein sequence ID" value="MFM0106604.1"/>
    <property type="molecule type" value="Genomic_DNA"/>
</dbReference>
<keyword evidence="2" id="KW-1185">Reference proteome</keyword>
<accession>A0ACC7NH28</accession>
<evidence type="ECO:0000313" key="2">
    <source>
        <dbReference type="Proteomes" id="UP001629235"/>
    </source>
</evidence>
<protein>
    <submittedName>
        <fullName evidence="1">LysR substrate-binding domain-containing protein</fullName>
    </submittedName>
</protein>
<reference evidence="1 2" key="1">
    <citation type="journal article" date="2024" name="Chem. Sci.">
        <title>Discovery of megapolipeptins by genome mining of a Burkholderiales bacteria collection.</title>
        <authorList>
            <person name="Paulo B.S."/>
            <person name="Recchia M.J.J."/>
            <person name="Lee S."/>
            <person name="Fergusson C.H."/>
            <person name="Romanowski S.B."/>
            <person name="Hernandez A."/>
            <person name="Krull N."/>
            <person name="Liu D.Y."/>
            <person name="Cavanagh H."/>
            <person name="Bos A."/>
            <person name="Gray C.A."/>
            <person name="Murphy B.T."/>
            <person name="Linington R.G."/>
            <person name="Eustaquio A.S."/>
        </authorList>
    </citation>
    <scope>NUCLEOTIDE SEQUENCE [LARGE SCALE GENOMIC DNA]</scope>
    <source>
        <strain evidence="1 2">RL18-126-BIB-B</strain>
    </source>
</reference>
<dbReference type="Proteomes" id="UP001629235">
    <property type="component" value="Unassembled WGS sequence"/>
</dbReference>
<evidence type="ECO:0000313" key="1">
    <source>
        <dbReference type="EMBL" id="MFM0106604.1"/>
    </source>
</evidence>
<proteinExistence type="predicted"/>
<gene>
    <name evidence="1" type="ORF">PQR01_24750</name>
</gene>